<dbReference type="Proteomes" id="UP001491310">
    <property type="component" value="Unassembled WGS sequence"/>
</dbReference>
<evidence type="ECO:0000313" key="2">
    <source>
        <dbReference type="Proteomes" id="UP001491310"/>
    </source>
</evidence>
<keyword evidence="2" id="KW-1185">Reference proteome</keyword>
<gene>
    <name evidence="1" type="ORF">WJX75_001886</name>
</gene>
<protein>
    <recommendedName>
        <fullName evidence="3">F-box domain-containing protein</fullName>
    </recommendedName>
</protein>
<accession>A0ABR2YDI9</accession>
<comment type="caution">
    <text evidence="1">The sequence shown here is derived from an EMBL/GenBank/DDBJ whole genome shotgun (WGS) entry which is preliminary data.</text>
</comment>
<sequence length="119" mass="13610">MESSKEVILVRQASGKRKHPSGQQAEGGLPTLPADVLRKVLELVAREWRGRRVQLAKEEVREWTQYCLVSREWRAAFQALPLCVVFDEAPSRRQVLAMPLKVLAHPAPEDLAIVRFFHE</sequence>
<name>A0ABR2YDI9_9CHLO</name>
<proteinExistence type="predicted"/>
<evidence type="ECO:0008006" key="3">
    <source>
        <dbReference type="Google" id="ProtNLM"/>
    </source>
</evidence>
<dbReference type="EMBL" id="JALJOT010000014">
    <property type="protein sequence ID" value="KAK9903282.1"/>
    <property type="molecule type" value="Genomic_DNA"/>
</dbReference>
<reference evidence="1 2" key="1">
    <citation type="journal article" date="2024" name="Nat. Commun.">
        <title>Phylogenomics reveals the evolutionary origins of lichenization in chlorophyte algae.</title>
        <authorList>
            <person name="Puginier C."/>
            <person name="Libourel C."/>
            <person name="Otte J."/>
            <person name="Skaloud P."/>
            <person name="Haon M."/>
            <person name="Grisel S."/>
            <person name="Petersen M."/>
            <person name="Berrin J.G."/>
            <person name="Delaux P.M."/>
            <person name="Dal Grande F."/>
            <person name="Keller J."/>
        </authorList>
    </citation>
    <scope>NUCLEOTIDE SEQUENCE [LARGE SCALE GENOMIC DNA]</scope>
    <source>
        <strain evidence="1 2">SAG 216-7</strain>
    </source>
</reference>
<evidence type="ECO:0000313" key="1">
    <source>
        <dbReference type="EMBL" id="KAK9903282.1"/>
    </source>
</evidence>
<organism evidence="1 2">
    <name type="scientific">Coccomyxa subellipsoidea</name>
    <dbReference type="NCBI Taxonomy" id="248742"/>
    <lineage>
        <taxon>Eukaryota</taxon>
        <taxon>Viridiplantae</taxon>
        <taxon>Chlorophyta</taxon>
        <taxon>core chlorophytes</taxon>
        <taxon>Trebouxiophyceae</taxon>
        <taxon>Trebouxiophyceae incertae sedis</taxon>
        <taxon>Coccomyxaceae</taxon>
        <taxon>Coccomyxa</taxon>
    </lineage>
</organism>